<organism evidence="2 3">
    <name type="scientific">Streptomyces johnsoniae</name>
    <dbReference type="NCBI Taxonomy" id="3075532"/>
    <lineage>
        <taxon>Bacteria</taxon>
        <taxon>Bacillati</taxon>
        <taxon>Actinomycetota</taxon>
        <taxon>Actinomycetes</taxon>
        <taxon>Kitasatosporales</taxon>
        <taxon>Streptomycetaceae</taxon>
        <taxon>Streptomyces</taxon>
    </lineage>
</organism>
<sequence>MRTCDPGRVSDNDPAGPGDGLVRAGAVVFAVGAVATMVTVIPLFIGAEPLPTAAYVVSMLMGAGFVIAAAGLLRGMAHQRRAARAAQADRPVPGRGVQAR</sequence>
<name>A0ABU2S1F5_9ACTN</name>
<reference evidence="3" key="1">
    <citation type="submission" date="2023-07" db="EMBL/GenBank/DDBJ databases">
        <title>30 novel species of actinomycetes from the DSMZ collection.</title>
        <authorList>
            <person name="Nouioui I."/>
        </authorList>
    </citation>
    <scope>NUCLEOTIDE SEQUENCE [LARGE SCALE GENOMIC DNA]</scope>
    <source>
        <strain evidence="3">DSM 41886</strain>
    </source>
</reference>
<comment type="caution">
    <text evidence="2">The sequence shown here is derived from an EMBL/GenBank/DDBJ whole genome shotgun (WGS) entry which is preliminary data.</text>
</comment>
<protein>
    <recommendedName>
        <fullName evidence="4">Integral membrane protein</fullName>
    </recommendedName>
</protein>
<feature type="transmembrane region" description="Helical" evidence="1">
    <location>
        <begin position="21"/>
        <end position="47"/>
    </location>
</feature>
<keyword evidence="1" id="KW-0812">Transmembrane</keyword>
<dbReference type="Proteomes" id="UP001183615">
    <property type="component" value="Unassembled WGS sequence"/>
</dbReference>
<accession>A0ABU2S1F5</accession>
<proteinExistence type="predicted"/>
<keyword evidence="1" id="KW-0472">Membrane</keyword>
<evidence type="ECO:0008006" key="4">
    <source>
        <dbReference type="Google" id="ProtNLM"/>
    </source>
</evidence>
<gene>
    <name evidence="2" type="ORF">RM779_04805</name>
</gene>
<keyword evidence="1" id="KW-1133">Transmembrane helix</keyword>
<feature type="transmembrane region" description="Helical" evidence="1">
    <location>
        <begin position="53"/>
        <end position="73"/>
    </location>
</feature>
<evidence type="ECO:0000256" key="1">
    <source>
        <dbReference type="SAM" id="Phobius"/>
    </source>
</evidence>
<keyword evidence="3" id="KW-1185">Reference proteome</keyword>
<evidence type="ECO:0000313" key="2">
    <source>
        <dbReference type="EMBL" id="MDT0441920.1"/>
    </source>
</evidence>
<dbReference type="EMBL" id="JAVREV010000002">
    <property type="protein sequence ID" value="MDT0441920.1"/>
    <property type="molecule type" value="Genomic_DNA"/>
</dbReference>
<evidence type="ECO:0000313" key="3">
    <source>
        <dbReference type="Proteomes" id="UP001183615"/>
    </source>
</evidence>